<name>A0A0F9MUW9_9ZZZZ</name>
<dbReference type="EMBL" id="LAZR01008186">
    <property type="protein sequence ID" value="KKM80420.1"/>
    <property type="molecule type" value="Genomic_DNA"/>
</dbReference>
<proteinExistence type="predicted"/>
<dbReference type="Pfam" id="PF09931">
    <property type="entry name" value="Phage_phiJL001_Gp84_N"/>
    <property type="match status" value="1"/>
</dbReference>
<dbReference type="NCBIfam" id="TIGR02218">
    <property type="entry name" value="phg_TIGR02218"/>
    <property type="match status" value="1"/>
</dbReference>
<evidence type="ECO:0000313" key="1">
    <source>
        <dbReference type="EMBL" id="KKM80420.1"/>
    </source>
</evidence>
<gene>
    <name evidence="1" type="ORF">LCGC14_1340050</name>
</gene>
<dbReference type="Gene3D" id="2.160.20.110">
    <property type="match status" value="1"/>
</dbReference>
<comment type="caution">
    <text evidence="1">The sequence shown here is derived from an EMBL/GenBank/DDBJ whole genome shotgun (WGS) entry which is preliminary data.</text>
</comment>
<protein>
    <submittedName>
        <fullName evidence="1">Uncharacterized protein</fullName>
    </submittedName>
</protein>
<reference evidence="1" key="1">
    <citation type="journal article" date="2015" name="Nature">
        <title>Complex archaea that bridge the gap between prokaryotes and eukaryotes.</title>
        <authorList>
            <person name="Spang A."/>
            <person name="Saw J.H."/>
            <person name="Jorgensen S.L."/>
            <person name="Zaremba-Niedzwiedzka K."/>
            <person name="Martijn J."/>
            <person name="Lind A.E."/>
            <person name="van Eijk R."/>
            <person name="Schleper C."/>
            <person name="Guy L."/>
            <person name="Ettema T.J."/>
        </authorList>
    </citation>
    <scope>NUCLEOTIDE SEQUENCE</scope>
</reference>
<accession>A0A0F9MUW9</accession>
<dbReference type="InterPro" id="IPR011928">
    <property type="entry name" value="Phage_phiJL001_Gp84"/>
</dbReference>
<sequence length="565" mass="59632">MAKTISAEMTTMIGSEVMTLATCWHVTRTDGVERFVTDHDADVVFGGDTYEAASGLARTAIESKGDMSVDNLDIVGILGGDITSADLRAGFYDFAEIEVFSVNWQDPDGFGKIQHRFGSLGEVQVRDGAYKAEMRGKMQALERRRGKVYSPDCRANLFSPLTDPISGRVTGCGLASAAFEEFGEVVTDISDREFVVNEFSTLKVTPTYQGEFGDVTQVREDADGIVTGILGTAALQGSPMRPITIANRAQLEAISDDLFAHYVLTADIDLTSTAWTPLGDETRPFMGTFDGRGFVIRNLTVDTSGTDPAGLFGACGGMIRRVGVEGFDVRSSSATEWAGALCGILLGDVASDYPLAGGGHIETCWAIGGTVTTDGNFAGGLVGWVYPGTVMRETWTAAAISGAIGDDVGAIVGRANSAEADRVSVANFGNVDAAGISDLGNIVGGGYTPRADAAWGNVINWPSPFDFNDREVMNVVASTAVTAAFVDSNPDTITRAAGSWIDDGVRPEDEIAFTGTASNNFTYRVRSMTATVLTLESGDDVVVESAVACNFTCAGGPRTMDPGRF</sequence>
<organism evidence="1">
    <name type="scientific">marine sediment metagenome</name>
    <dbReference type="NCBI Taxonomy" id="412755"/>
    <lineage>
        <taxon>unclassified sequences</taxon>
        <taxon>metagenomes</taxon>
        <taxon>ecological metagenomes</taxon>
    </lineage>
</organism>
<dbReference type="AlphaFoldDB" id="A0A0F9MUW9"/>